<dbReference type="EMBL" id="RCUY01000005">
    <property type="protein sequence ID" value="RLP83109.1"/>
    <property type="molecule type" value="Genomic_DNA"/>
</dbReference>
<dbReference type="InterPro" id="IPR009936">
    <property type="entry name" value="DUF1468"/>
</dbReference>
<protein>
    <submittedName>
        <fullName evidence="3">Tripartite tricarboxylate transporter TctB family protein</fullName>
    </submittedName>
</protein>
<gene>
    <name evidence="3" type="ORF">D9V34_07695</name>
</gene>
<feature type="transmembrane region" description="Helical" evidence="1">
    <location>
        <begin position="55"/>
        <end position="77"/>
    </location>
</feature>
<sequence length="210" mass="21434">MTATSVTPTRPADASWWHGRGELVVAALVLGLGVFLGIGTATMEVPPGSGVPGPQFFPTIVSAGLGILGVLLAIQVIRNPEAEVGAGGSDDLGMDPDLLGELGDIDTTSEIRVVASATGDDVPRTGTDWKTFGFVLAGLVGFVLLLVPLGWILAGAVLFWVIARALGSKRPVFDIAIAILMSSAIQLAFSAGLGLTLPSGILSGVFSWLG</sequence>
<keyword evidence="1" id="KW-0812">Transmembrane</keyword>
<keyword evidence="4" id="KW-1185">Reference proteome</keyword>
<evidence type="ECO:0000259" key="2">
    <source>
        <dbReference type="Pfam" id="PF07331"/>
    </source>
</evidence>
<name>A0A3L7ARI3_9MICO</name>
<proteinExistence type="predicted"/>
<dbReference type="RefSeq" id="WP_121688241.1">
    <property type="nucleotide sequence ID" value="NZ_RCUY01000005.1"/>
</dbReference>
<keyword evidence="1" id="KW-0472">Membrane</keyword>
<dbReference type="AlphaFoldDB" id="A0A3L7ARI3"/>
<feature type="transmembrane region" description="Helical" evidence="1">
    <location>
        <begin position="132"/>
        <end position="163"/>
    </location>
</feature>
<reference evidence="3 4" key="1">
    <citation type="submission" date="2018-10" db="EMBL/GenBank/DDBJ databases">
        <authorList>
            <person name="Li J."/>
        </authorList>
    </citation>
    <scope>NUCLEOTIDE SEQUENCE [LARGE SCALE GENOMIC DNA]</scope>
    <source>
        <strain evidence="3 4">JCM 11654</strain>
    </source>
</reference>
<evidence type="ECO:0000313" key="4">
    <source>
        <dbReference type="Proteomes" id="UP000269438"/>
    </source>
</evidence>
<dbReference type="Proteomes" id="UP000269438">
    <property type="component" value="Unassembled WGS sequence"/>
</dbReference>
<dbReference type="OrthoDB" id="5119225at2"/>
<keyword evidence="1" id="KW-1133">Transmembrane helix</keyword>
<evidence type="ECO:0000256" key="1">
    <source>
        <dbReference type="SAM" id="Phobius"/>
    </source>
</evidence>
<evidence type="ECO:0000313" key="3">
    <source>
        <dbReference type="EMBL" id="RLP83109.1"/>
    </source>
</evidence>
<accession>A0A3L7ARI3</accession>
<dbReference type="Pfam" id="PF07331">
    <property type="entry name" value="TctB"/>
    <property type="match status" value="1"/>
</dbReference>
<comment type="caution">
    <text evidence="3">The sequence shown here is derived from an EMBL/GenBank/DDBJ whole genome shotgun (WGS) entry which is preliminary data.</text>
</comment>
<feature type="transmembrane region" description="Helical" evidence="1">
    <location>
        <begin position="23"/>
        <end position="43"/>
    </location>
</feature>
<feature type="domain" description="DUF1468" evidence="2">
    <location>
        <begin position="24"/>
        <end position="198"/>
    </location>
</feature>
<organism evidence="3 4">
    <name type="scientific">Mycetocola lacteus</name>
    <dbReference type="NCBI Taxonomy" id="76637"/>
    <lineage>
        <taxon>Bacteria</taxon>
        <taxon>Bacillati</taxon>
        <taxon>Actinomycetota</taxon>
        <taxon>Actinomycetes</taxon>
        <taxon>Micrococcales</taxon>
        <taxon>Microbacteriaceae</taxon>
        <taxon>Mycetocola</taxon>
    </lineage>
</organism>